<dbReference type="EMBL" id="JARKIB010000016">
    <property type="protein sequence ID" value="KAJ7770738.1"/>
    <property type="molecule type" value="Genomic_DNA"/>
</dbReference>
<dbReference type="PANTHER" id="PTHR13318">
    <property type="entry name" value="PARTNER OF PAIRED, ISOFORM B-RELATED"/>
    <property type="match status" value="1"/>
</dbReference>
<accession>A0AAD7NQH5</accession>
<dbReference type="InterPro" id="IPR032675">
    <property type="entry name" value="LRR_dom_sf"/>
</dbReference>
<evidence type="ECO:0000313" key="2">
    <source>
        <dbReference type="Proteomes" id="UP001215598"/>
    </source>
</evidence>
<comment type="caution">
    <text evidence="1">The sequence shown here is derived from an EMBL/GenBank/DDBJ whole genome shotgun (WGS) entry which is preliminary data.</text>
</comment>
<dbReference type="GO" id="GO:0031146">
    <property type="term" value="P:SCF-dependent proteasomal ubiquitin-dependent protein catabolic process"/>
    <property type="evidence" value="ECO:0007669"/>
    <property type="project" value="TreeGrafter"/>
</dbReference>
<dbReference type="Gene3D" id="3.80.10.10">
    <property type="entry name" value="Ribonuclease Inhibitor"/>
    <property type="match status" value="1"/>
</dbReference>
<name>A0AAD7NQH5_9AGAR</name>
<evidence type="ECO:0000313" key="1">
    <source>
        <dbReference type="EMBL" id="KAJ7770738.1"/>
    </source>
</evidence>
<reference evidence="1" key="1">
    <citation type="submission" date="2023-03" db="EMBL/GenBank/DDBJ databases">
        <title>Massive genome expansion in bonnet fungi (Mycena s.s.) driven by repeated elements and novel gene families across ecological guilds.</title>
        <authorList>
            <consortium name="Lawrence Berkeley National Laboratory"/>
            <person name="Harder C.B."/>
            <person name="Miyauchi S."/>
            <person name="Viragh M."/>
            <person name="Kuo A."/>
            <person name="Thoen E."/>
            <person name="Andreopoulos B."/>
            <person name="Lu D."/>
            <person name="Skrede I."/>
            <person name="Drula E."/>
            <person name="Henrissat B."/>
            <person name="Morin E."/>
            <person name="Kohler A."/>
            <person name="Barry K."/>
            <person name="LaButti K."/>
            <person name="Morin E."/>
            <person name="Salamov A."/>
            <person name="Lipzen A."/>
            <person name="Mereny Z."/>
            <person name="Hegedus B."/>
            <person name="Baldrian P."/>
            <person name="Stursova M."/>
            <person name="Weitz H."/>
            <person name="Taylor A."/>
            <person name="Grigoriev I.V."/>
            <person name="Nagy L.G."/>
            <person name="Martin F."/>
            <person name="Kauserud H."/>
        </authorList>
    </citation>
    <scope>NUCLEOTIDE SEQUENCE</scope>
    <source>
        <strain evidence="1">CBHHK182m</strain>
    </source>
</reference>
<dbReference type="AlphaFoldDB" id="A0AAD7NQH5"/>
<dbReference type="PANTHER" id="PTHR13318:SF95">
    <property type="entry name" value="F-BOX PROTEIN YLR352W"/>
    <property type="match status" value="1"/>
</dbReference>
<gene>
    <name evidence="1" type="ORF">B0H16DRAFT_1411002</name>
</gene>
<proteinExistence type="predicted"/>
<evidence type="ECO:0008006" key="3">
    <source>
        <dbReference type="Google" id="ProtNLM"/>
    </source>
</evidence>
<organism evidence="1 2">
    <name type="scientific">Mycena metata</name>
    <dbReference type="NCBI Taxonomy" id="1033252"/>
    <lineage>
        <taxon>Eukaryota</taxon>
        <taxon>Fungi</taxon>
        <taxon>Dikarya</taxon>
        <taxon>Basidiomycota</taxon>
        <taxon>Agaricomycotina</taxon>
        <taxon>Agaricomycetes</taxon>
        <taxon>Agaricomycetidae</taxon>
        <taxon>Agaricales</taxon>
        <taxon>Marasmiineae</taxon>
        <taxon>Mycenaceae</taxon>
        <taxon>Mycena</taxon>
    </lineage>
</organism>
<sequence length="518" mass="57513">MHRALEILEVFETICECSPKDLAALARTCTLFLSPALDRLWKRLPGITPVLKCMPTELFKIKKKEGHRLQATLQRTMEANDWQRLAFYLPRVRSFTTDYLVDSVFLEAFQLSMPGAVLFPNLQELAWHSTIGGSSTFHHIRMFLSAGLTTLRLDDLETYADFAIFSILAAKCPSLRDVVLAPDLPVNGDTTPWDDAVPLISQFVCGLLDLESLSVPGLNDSALTHLARLPRLQTLEIRCAAPDSFVLNPDEGDIPFASLVRLTLPACEGATAILAAIGVCSLVEFECTESFSPPTQNITRELYTTLANSCSHTSLKILSVSGDDRDLDPVLDEEVDTYSVTEDCLAPLFSFANLTYVSLSHPVGFDLDDAVIRRMATAWPRIESLALHSGTARHLPTRVTLAGLEAISEHCPRLKSLWITLDATRVPKIPHKVFPTGQTTLIMINVALSPITTPRAVGKFLGALFPRLKSIYTLREDIWFDTQFSDEDDGSADEPKVLLSYKQWKRVEEHLKDNQGSS</sequence>
<dbReference type="Proteomes" id="UP001215598">
    <property type="component" value="Unassembled WGS sequence"/>
</dbReference>
<dbReference type="GO" id="GO:0019005">
    <property type="term" value="C:SCF ubiquitin ligase complex"/>
    <property type="evidence" value="ECO:0007669"/>
    <property type="project" value="TreeGrafter"/>
</dbReference>
<protein>
    <recommendedName>
        <fullName evidence="3">F-box domain-containing protein</fullName>
    </recommendedName>
</protein>
<keyword evidence="2" id="KW-1185">Reference proteome</keyword>
<dbReference type="SUPFAM" id="SSF52047">
    <property type="entry name" value="RNI-like"/>
    <property type="match status" value="1"/>
</dbReference>